<sequence length="73" mass="8494">MGVCCSQNENPIVLPKAKKELPNDLREQLRLRLLVFELKVLNAPSLKLEQNPLYMRRKGTFEELIETQDNVNN</sequence>
<evidence type="ECO:0000313" key="2">
    <source>
        <dbReference type="Proteomes" id="UP000187209"/>
    </source>
</evidence>
<proteinExistence type="predicted"/>
<dbReference type="AlphaFoldDB" id="A0A1R2D364"/>
<dbReference type="EMBL" id="MPUH01000009">
    <property type="protein sequence ID" value="OMJ95656.1"/>
    <property type="molecule type" value="Genomic_DNA"/>
</dbReference>
<gene>
    <name evidence="1" type="ORF">SteCoe_902</name>
</gene>
<protein>
    <submittedName>
        <fullName evidence="1">Uncharacterized protein</fullName>
    </submittedName>
</protein>
<accession>A0A1R2D364</accession>
<comment type="caution">
    <text evidence="1">The sequence shown here is derived from an EMBL/GenBank/DDBJ whole genome shotgun (WGS) entry which is preliminary data.</text>
</comment>
<evidence type="ECO:0000313" key="1">
    <source>
        <dbReference type="EMBL" id="OMJ95656.1"/>
    </source>
</evidence>
<dbReference type="Proteomes" id="UP000187209">
    <property type="component" value="Unassembled WGS sequence"/>
</dbReference>
<reference evidence="1 2" key="1">
    <citation type="submission" date="2016-11" db="EMBL/GenBank/DDBJ databases">
        <title>The macronuclear genome of Stentor coeruleus: a giant cell with tiny introns.</title>
        <authorList>
            <person name="Slabodnick M."/>
            <person name="Ruby J.G."/>
            <person name="Reiff S.B."/>
            <person name="Swart E.C."/>
            <person name="Gosai S."/>
            <person name="Prabakaran S."/>
            <person name="Witkowska E."/>
            <person name="Larue G.E."/>
            <person name="Fisher S."/>
            <person name="Freeman R.M."/>
            <person name="Gunawardena J."/>
            <person name="Chu W."/>
            <person name="Stover N.A."/>
            <person name="Gregory B.D."/>
            <person name="Nowacki M."/>
            <person name="Derisi J."/>
            <person name="Roy S.W."/>
            <person name="Marshall W.F."/>
            <person name="Sood P."/>
        </authorList>
    </citation>
    <scope>NUCLEOTIDE SEQUENCE [LARGE SCALE GENOMIC DNA]</scope>
    <source>
        <strain evidence="1">WM001</strain>
    </source>
</reference>
<name>A0A1R2D364_9CILI</name>
<organism evidence="1 2">
    <name type="scientific">Stentor coeruleus</name>
    <dbReference type="NCBI Taxonomy" id="5963"/>
    <lineage>
        <taxon>Eukaryota</taxon>
        <taxon>Sar</taxon>
        <taxon>Alveolata</taxon>
        <taxon>Ciliophora</taxon>
        <taxon>Postciliodesmatophora</taxon>
        <taxon>Heterotrichea</taxon>
        <taxon>Heterotrichida</taxon>
        <taxon>Stentoridae</taxon>
        <taxon>Stentor</taxon>
    </lineage>
</organism>
<keyword evidence="2" id="KW-1185">Reference proteome</keyword>